<reference evidence="2" key="1">
    <citation type="submission" date="2020-06" db="EMBL/GenBank/DDBJ databases">
        <title>WGS assembly of Ceratodon purpureus strain R40.</title>
        <authorList>
            <person name="Carey S.B."/>
            <person name="Jenkins J."/>
            <person name="Shu S."/>
            <person name="Lovell J.T."/>
            <person name="Sreedasyam A."/>
            <person name="Maumus F."/>
            <person name="Tiley G.P."/>
            <person name="Fernandez-Pozo N."/>
            <person name="Barry K."/>
            <person name="Chen C."/>
            <person name="Wang M."/>
            <person name="Lipzen A."/>
            <person name="Daum C."/>
            <person name="Saski C.A."/>
            <person name="Payton A.C."/>
            <person name="Mcbreen J.C."/>
            <person name="Conrad R.E."/>
            <person name="Kollar L.M."/>
            <person name="Olsson S."/>
            <person name="Huttunen S."/>
            <person name="Landis J.B."/>
            <person name="Wickett N.J."/>
            <person name="Johnson M.G."/>
            <person name="Rensing S.A."/>
            <person name="Grimwood J."/>
            <person name="Schmutz J."/>
            <person name="Mcdaniel S.F."/>
        </authorList>
    </citation>
    <scope>NUCLEOTIDE SEQUENCE</scope>
    <source>
        <strain evidence="2">R40</strain>
    </source>
</reference>
<name>A0A8T0IG29_CERPU</name>
<feature type="compositionally biased region" description="Pro residues" evidence="1">
    <location>
        <begin position="95"/>
        <end position="106"/>
    </location>
</feature>
<feature type="region of interest" description="Disordered" evidence="1">
    <location>
        <begin position="81"/>
        <end position="128"/>
    </location>
</feature>
<feature type="compositionally biased region" description="Polar residues" evidence="1">
    <location>
        <begin position="25"/>
        <end position="40"/>
    </location>
</feature>
<dbReference type="EMBL" id="CM026423">
    <property type="protein sequence ID" value="KAG0581965.1"/>
    <property type="molecule type" value="Genomic_DNA"/>
</dbReference>
<gene>
    <name evidence="2" type="ORF">KC19_3G024000</name>
</gene>
<dbReference type="Proteomes" id="UP000822688">
    <property type="component" value="Chromosome 3"/>
</dbReference>
<proteinExistence type="predicted"/>
<accession>A0A8T0IG29</accession>
<comment type="caution">
    <text evidence="2">The sequence shown here is derived from an EMBL/GenBank/DDBJ whole genome shotgun (WGS) entry which is preliminary data.</text>
</comment>
<feature type="region of interest" description="Disordered" evidence="1">
    <location>
        <begin position="1"/>
        <end position="40"/>
    </location>
</feature>
<evidence type="ECO:0000256" key="1">
    <source>
        <dbReference type="SAM" id="MobiDB-lite"/>
    </source>
</evidence>
<keyword evidence="3" id="KW-1185">Reference proteome</keyword>
<protein>
    <submittedName>
        <fullName evidence="2">Uncharacterized protein</fullName>
    </submittedName>
</protein>
<feature type="compositionally biased region" description="Pro residues" evidence="1">
    <location>
        <begin position="119"/>
        <end position="128"/>
    </location>
</feature>
<evidence type="ECO:0000313" key="3">
    <source>
        <dbReference type="Proteomes" id="UP000822688"/>
    </source>
</evidence>
<feature type="non-terminal residue" evidence="2">
    <location>
        <position position="1"/>
    </location>
</feature>
<feature type="region of interest" description="Disordered" evidence="1">
    <location>
        <begin position="45"/>
        <end position="64"/>
    </location>
</feature>
<dbReference type="AlphaFoldDB" id="A0A8T0IG29"/>
<evidence type="ECO:0000313" key="2">
    <source>
        <dbReference type="EMBL" id="KAG0581965.1"/>
    </source>
</evidence>
<organism evidence="2 3">
    <name type="scientific">Ceratodon purpureus</name>
    <name type="common">Fire moss</name>
    <name type="synonym">Dicranum purpureum</name>
    <dbReference type="NCBI Taxonomy" id="3225"/>
    <lineage>
        <taxon>Eukaryota</taxon>
        <taxon>Viridiplantae</taxon>
        <taxon>Streptophyta</taxon>
        <taxon>Embryophyta</taxon>
        <taxon>Bryophyta</taxon>
        <taxon>Bryophytina</taxon>
        <taxon>Bryopsida</taxon>
        <taxon>Dicranidae</taxon>
        <taxon>Pseudoditrichales</taxon>
        <taxon>Ditrichaceae</taxon>
        <taxon>Ceratodon</taxon>
    </lineage>
</organism>
<sequence>IQREPNGTHRLTSQQSKTNRKGKQKSQSSHSRLIQPLSSSLTLKITDPKKGKWATPTNSYKTNPAIKLTPGKLIHQKLIASRKKNPPLPCHALPSKPPSPSPPSPQSPCTLMKPNITTSPPPHETQQI</sequence>